<name>A0ABZ2G2H2_9SPHN</name>
<evidence type="ECO:0000313" key="2">
    <source>
        <dbReference type="EMBL" id="WWM69946.1"/>
    </source>
</evidence>
<evidence type="ECO:0000256" key="1">
    <source>
        <dbReference type="SAM" id="Phobius"/>
    </source>
</evidence>
<dbReference type="EMBL" id="CP145607">
    <property type="protein sequence ID" value="WWM69946.1"/>
    <property type="molecule type" value="Genomic_DNA"/>
</dbReference>
<dbReference type="Proteomes" id="UP001382935">
    <property type="component" value="Chromosome"/>
</dbReference>
<protein>
    <recommendedName>
        <fullName evidence="4">DUF2975 domain-containing protein</fullName>
    </recommendedName>
</protein>
<sequence>MTEQEIRRNARILMWLVTVPLCLLLLLTIVLAGNVVKQGGGHWVPFMLIYYTPMAFYIAAILMVRSALARIASGDLFAAVLPSLFSRAGGALLFGSLFKEFGVPLLTWIVSGAPYIRPFEPSAVTLGIVGALLLVVGQLLGKASTAQDELGQFV</sequence>
<feature type="transmembrane region" description="Helical" evidence="1">
    <location>
        <begin position="76"/>
        <end position="98"/>
    </location>
</feature>
<feature type="transmembrane region" description="Helical" evidence="1">
    <location>
        <begin position="42"/>
        <end position="64"/>
    </location>
</feature>
<keyword evidence="1" id="KW-1133">Transmembrane helix</keyword>
<evidence type="ECO:0000313" key="3">
    <source>
        <dbReference type="Proteomes" id="UP001382935"/>
    </source>
</evidence>
<reference evidence="2 3" key="1">
    <citation type="submission" date="2024-02" db="EMBL/GenBank/DDBJ databases">
        <title>Full genome sequence of Sphingomonas kaistensis.</title>
        <authorList>
            <person name="Poletto B.L."/>
            <person name="Silva G."/>
            <person name="Galante D."/>
            <person name="Campos K.R."/>
            <person name="Santos M.B.N."/>
            <person name="Sacchi C.T."/>
        </authorList>
    </citation>
    <scope>NUCLEOTIDE SEQUENCE [LARGE SCALE GENOMIC DNA]</scope>
    <source>
        <strain evidence="2 3">MA4R</strain>
    </source>
</reference>
<evidence type="ECO:0008006" key="4">
    <source>
        <dbReference type="Google" id="ProtNLM"/>
    </source>
</evidence>
<feature type="transmembrane region" description="Helical" evidence="1">
    <location>
        <begin position="123"/>
        <end position="141"/>
    </location>
</feature>
<accession>A0ABZ2G2H2</accession>
<dbReference type="RefSeq" id="WP_338502461.1">
    <property type="nucleotide sequence ID" value="NZ_CP145607.1"/>
</dbReference>
<keyword evidence="1" id="KW-0812">Transmembrane</keyword>
<keyword evidence="3" id="KW-1185">Reference proteome</keyword>
<feature type="transmembrane region" description="Helical" evidence="1">
    <location>
        <begin position="12"/>
        <end position="36"/>
    </location>
</feature>
<gene>
    <name evidence="2" type="ORF">V6R86_04410</name>
</gene>
<proteinExistence type="predicted"/>
<organism evidence="2 3">
    <name type="scientific">Sphingomonas kaistensis</name>
    <dbReference type="NCBI Taxonomy" id="298708"/>
    <lineage>
        <taxon>Bacteria</taxon>
        <taxon>Pseudomonadati</taxon>
        <taxon>Pseudomonadota</taxon>
        <taxon>Alphaproteobacteria</taxon>
        <taxon>Sphingomonadales</taxon>
        <taxon>Sphingomonadaceae</taxon>
        <taxon>Sphingomonas</taxon>
    </lineage>
</organism>
<keyword evidence="1" id="KW-0472">Membrane</keyword>